<organism evidence="1 2">
    <name type="scientific">Pythium oligandrum</name>
    <name type="common">Mycoparasitic fungus</name>
    <dbReference type="NCBI Taxonomy" id="41045"/>
    <lineage>
        <taxon>Eukaryota</taxon>
        <taxon>Sar</taxon>
        <taxon>Stramenopiles</taxon>
        <taxon>Oomycota</taxon>
        <taxon>Peronosporomycetes</taxon>
        <taxon>Pythiales</taxon>
        <taxon>Pythiaceae</taxon>
        <taxon>Pythium</taxon>
    </lineage>
</organism>
<dbReference type="Proteomes" id="UP000794436">
    <property type="component" value="Unassembled WGS sequence"/>
</dbReference>
<evidence type="ECO:0000313" key="1">
    <source>
        <dbReference type="EMBL" id="TMW60676.1"/>
    </source>
</evidence>
<evidence type="ECO:0000313" key="2">
    <source>
        <dbReference type="Proteomes" id="UP000794436"/>
    </source>
</evidence>
<dbReference type="AlphaFoldDB" id="A0A8K1FFL3"/>
<name>A0A8K1FFL3_PYTOL</name>
<protein>
    <submittedName>
        <fullName evidence="1">Uncharacterized protein</fullName>
    </submittedName>
</protein>
<keyword evidence="2" id="KW-1185">Reference proteome</keyword>
<comment type="caution">
    <text evidence="1">The sequence shown here is derived from an EMBL/GenBank/DDBJ whole genome shotgun (WGS) entry which is preliminary data.</text>
</comment>
<accession>A0A8K1FFL3</accession>
<proteinExistence type="predicted"/>
<dbReference type="OrthoDB" id="74139at2759"/>
<dbReference type="EMBL" id="SPLM01000108">
    <property type="protein sequence ID" value="TMW60676.1"/>
    <property type="molecule type" value="Genomic_DNA"/>
</dbReference>
<reference evidence="1" key="1">
    <citation type="submission" date="2019-03" db="EMBL/GenBank/DDBJ databases">
        <title>Long read genome sequence of the mycoparasitic Pythium oligandrum ATCC 38472 isolated from sugarbeet rhizosphere.</title>
        <authorList>
            <person name="Gaulin E."/>
        </authorList>
    </citation>
    <scope>NUCLEOTIDE SEQUENCE</scope>
    <source>
        <strain evidence="1">ATCC 38472_TT</strain>
    </source>
</reference>
<sequence>MAKVEEVVTERWRLEHAAKKLDGEIQQLKVAMNELDNVRPKKATFVKRANVFFMERRDVIVKTKRTELKDKEQKRLDVGMQLRSAQ</sequence>
<gene>
    <name evidence="1" type="ORF">Poli38472_000718</name>
</gene>